<dbReference type="EMBL" id="FOLE01000001">
    <property type="protein sequence ID" value="SFB75911.1"/>
    <property type="molecule type" value="Genomic_DNA"/>
</dbReference>
<reference evidence="3 4" key="1">
    <citation type="submission" date="2016-10" db="EMBL/GenBank/DDBJ databases">
        <authorList>
            <person name="de Groot N.N."/>
        </authorList>
    </citation>
    <scope>NUCLEOTIDE SEQUENCE [LARGE SCALE GENOMIC DNA]</scope>
    <source>
        <strain evidence="3 4">DSM 6793</strain>
    </source>
</reference>
<proteinExistence type="predicted"/>
<dbReference type="GO" id="GO:0010181">
    <property type="term" value="F:FMN binding"/>
    <property type="evidence" value="ECO:0007669"/>
    <property type="project" value="TreeGrafter"/>
</dbReference>
<dbReference type="PANTHER" id="PTHR47307">
    <property type="entry name" value="GLUTATHIONE-REGULATED POTASSIUM-EFFLUX SYSTEM ANCILLARY PROTEIN KEFG"/>
    <property type="match status" value="1"/>
</dbReference>
<dbReference type="InterPro" id="IPR029039">
    <property type="entry name" value="Flavoprotein-like_sf"/>
</dbReference>
<evidence type="ECO:0000313" key="4">
    <source>
        <dbReference type="Proteomes" id="UP000199514"/>
    </source>
</evidence>
<protein>
    <submittedName>
        <fullName evidence="3">Putative NADPH-quinone reductase (Modulator of drug activity B)</fullName>
    </submittedName>
</protein>
<dbReference type="Pfam" id="PF02525">
    <property type="entry name" value="Flavodoxin_2"/>
    <property type="match status" value="1"/>
</dbReference>
<evidence type="ECO:0000313" key="3">
    <source>
        <dbReference type="EMBL" id="SFB75911.1"/>
    </source>
</evidence>
<gene>
    <name evidence="3" type="ORF">SAMN05421780_101317</name>
</gene>
<name>A0A1I1DLZ5_9BACT</name>
<organism evidence="3 4">
    <name type="scientific">Flexibacter flexilis DSM 6793</name>
    <dbReference type="NCBI Taxonomy" id="927664"/>
    <lineage>
        <taxon>Bacteria</taxon>
        <taxon>Pseudomonadati</taxon>
        <taxon>Bacteroidota</taxon>
        <taxon>Cytophagia</taxon>
        <taxon>Cytophagales</taxon>
        <taxon>Flexibacteraceae</taxon>
        <taxon>Flexibacter</taxon>
    </lineage>
</organism>
<keyword evidence="4" id="KW-1185">Reference proteome</keyword>
<evidence type="ECO:0000256" key="1">
    <source>
        <dbReference type="ARBA" id="ARBA00023002"/>
    </source>
</evidence>
<evidence type="ECO:0000259" key="2">
    <source>
        <dbReference type="Pfam" id="PF02525"/>
    </source>
</evidence>
<dbReference type="InterPro" id="IPR003680">
    <property type="entry name" value="Flavodoxin_fold"/>
</dbReference>
<sequence>MQKVLIVSGHPNLENSHANKTVLEQTLQLIPDAEVSRLDLLYSDFKIDVKAEQEKLINADIVIWQFPFYWYALPALMKKYLDDVYVFGFAHGVGGDKLKGKTLILSFTTGAPEELYDYGKAMNYPIDDFLPSLIQVAKLCQMEMQEPIYSMGMQYIPNVYPIEALETLKAKSKSHAEKLATLVHKIYSLR</sequence>
<keyword evidence="1" id="KW-0560">Oxidoreductase</keyword>
<dbReference type="Proteomes" id="UP000199514">
    <property type="component" value="Unassembled WGS sequence"/>
</dbReference>
<feature type="domain" description="Flavodoxin-like fold" evidence="2">
    <location>
        <begin position="3"/>
        <end position="154"/>
    </location>
</feature>
<dbReference type="InterPro" id="IPR046980">
    <property type="entry name" value="KefG/KefF"/>
</dbReference>
<dbReference type="RefSeq" id="WP_091506183.1">
    <property type="nucleotide sequence ID" value="NZ_FOLE01000001.1"/>
</dbReference>
<dbReference type="Gene3D" id="3.40.50.360">
    <property type="match status" value="1"/>
</dbReference>
<accession>A0A1I1DLZ5</accession>
<dbReference type="STRING" id="927664.SAMN05421780_101317"/>
<dbReference type="AlphaFoldDB" id="A0A1I1DLZ5"/>
<dbReference type="PANTHER" id="PTHR47307:SF1">
    <property type="entry name" value="GLUTATHIONE-REGULATED POTASSIUM-EFFLUX SYSTEM ANCILLARY PROTEIN KEFG"/>
    <property type="match status" value="1"/>
</dbReference>
<dbReference type="GO" id="GO:0009055">
    <property type="term" value="F:electron transfer activity"/>
    <property type="evidence" value="ECO:0007669"/>
    <property type="project" value="TreeGrafter"/>
</dbReference>
<dbReference type="GO" id="GO:0003955">
    <property type="term" value="F:NAD(P)H dehydrogenase (quinone) activity"/>
    <property type="evidence" value="ECO:0007669"/>
    <property type="project" value="TreeGrafter"/>
</dbReference>
<dbReference type="SUPFAM" id="SSF52218">
    <property type="entry name" value="Flavoproteins"/>
    <property type="match status" value="1"/>
</dbReference>
<dbReference type="OrthoDB" id="652200at2"/>